<evidence type="ECO:0000313" key="1">
    <source>
        <dbReference type="EnsemblMetazoa" id="Aqu2.1.12555_001"/>
    </source>
</evidence>
<dbReference type="InParanoid" id="A0A1X7TDA2"/>
<sequence>MLNTCFSRSLEIRSRREIGWRSVGAEKGEDVLGIGITQEIFQGEGKEPVEMERLKICFNGSEIELAVDLSRREGIPLGPGYVQVGREEMSLETESTVHNRYSREGSKGAIVGEAGSTVKKLEKA</sequence>
<reference evidence="1" key="1">
    <citation type="submission" date="2017-05" db="UniProtKB">
        <authorList>
            <consortium name="EnsemblMetazoa"/>
        </authorList>
    </citation>
    <scope>IDENTIFICATION</scope>
</reference>
<proteinExistence type="predicted"/>
<protein>
    <submittedName>
        <fullName evidence="1">Uncharacterized protein</fullName>
    </submittedName>
</protein>
<dbReference type="AlphaFoldDB" id="A0A1X7TDA2"/>
<accession>A0A1X7TDA2</accession>
<name>A0A1X7TDA2_AMPQE</name>
<dbReference type="EnsemblMetazoa" id="Aqu2.1.12555_001">
    <property type="protein sequence ID" value="Aqu2.1.12555_001"/>
    <property type="gene ID" value="Aqu2.1.12555"/>
</dbReference>
<organism evidence="1">
    <name type="scientific">Amphimedon queenslandica</name>
    <name type="common">Sponge</name>
    <dbReference type="NCBI Taxonomy" id="400682"/>
    <lineage>
        <taxon>Eukaryota</taxon>
        <taxon>Metazoa</taxon>
        <taxon>Porifera</taxon>
        <taxon>Demospongiae</taxon>
        <taxon>Heteroscleromorpha</taxon>
        <taxon>Haplosclerida</taxon>
        <taxon>Niphatidae</taxon>
        <taxon>Amphimedon</taxon>
    </lineage>
</organism>